<dbReference type="eggNOG" id="COG1028">
    <property type="taxonomic scope" value="Bacteria"/>
</dbReference>
<name>S4XYD7_SORCE</name>
<dbReference type="NCBIfam" id="NF005559">
    <property type="entry name" value="PRK07231.1"/>
    <property type="match status" value="1"/>
</dbReference>
<dbReference type="PRINTS" id="PR00081">
    <property type="entry name" value="GDHRDH"/>
</dbReference>
<dbReference type="STRING" id="1254432.SCE1572_14470"/>
<accession>S4XYD7</accession>
<dbReference type="EMBL" id="CP003969">
    <property type="protein sequence ID" value="AGP35628.1"/>
    <property type="molecule type" value="Genomic_DNA"/>
</dbReference>
<dbReference type="KEGG" id="scu:SCE1572_14470"/>
<dbReference type="FunFam" id="3.40.50.720:FF:000084">
    <property type="entry name" value="Short-chain dehydrogenase reductase"/>
    <property type="match status" value="1"/>
</dbReference>
<dbReference type="PANTHER" id="PTHR24321:SF11">
    <property type="entry name" value="BLR0893 PROTEIN"/>
    <property type="match status" value="1"/>
</dbReference>
<dbReference type="Pfam" id="PF13561">
    <property type="entry name" value="adh_short_C2"/>
    <property type="match status" value="1"/>
</dbReference>
<evidence type="ECO:0000313" key="5">
    <source>
        <dbReference type="Proteomes" id="UP000014803"/>
    </source>
</evidence>
<dbReference type="PATRIC" id="fig|1254432.3.peg.3256"/>
<evidence type="ECO:0000256" key="1">
    <source>
        <dbReference type="ARBA" id="ARBA00006484"/>
    </source>
</evidence>
<evidence type="ECO:0000313" key="4">
    <source>
        <dbReference type="EMBL" id="AGP35628.1"/>
    </source>
</evidence>
<evidence type="ECO:0000256" key="2">
    <source>
        <dbReference type="ARBA" id="ARBA00023002"/>
    </source>
</evidence>
<keyword evidence="2" id="KW-0560">Oxidoreductase</keyword>
<sequence length="476" mass="49513">MGPVDGGGALAIAPRGRRALAPRGRRALALGRALAAQAAARAADERAHALGQGQRGASRGRRRRGAGDGVGGEHDGGQVGRVLPHAHEHPPGPRARPRGRDAGDRGEVALDARGARTVAEEAGHLRAQPRDPGAPVQIAPRRAAEPPRAAAAAAPPRAGETDPARPRTPHDPPRWALGLFKGRASAGVRAGHIARPGRRGGAEVVGLLRSGRRVSVRTKEGPMTTRFLEDKIIAITGASSGIGQASAFVFAGHGARLVLADIDEDHGEATARRIQERGGDAVFVRADVTRANDAEAIVARAVERHGRLDAAFNNAGIDGTIAATADCTEENWDRTLAVNLKGAFLCMKYELAQMLKQGGGAIVNNASVAGLAGVGSLPAYVASKHGLVGLTKTTALEYAKRGIRVNSVCPGPIRTPMYDSAIKNNLVDEKALLALEPMDRLGAPEEVAEAAAFLLSDRATYINGHAMAVDGGWTAW</sequence>
<dbReference type="Gene3D" id="3.40.50.720">
    <property type="entry name" value="NAD(P)-binding Rossmann-like Domain"/>
    <property type="match status" value="1"/>
</dbReference>
<dbReference type="Proteomes" id="UP000014803">
    <property type="component" value="Chromosome"/>
</dbReference>
<dbReference type="CDD" id="cd05233">
    <property type="entry name" value="SDR_c"/>
    <property type="match status" value="1"/>
</dbReference>
<evidence type="ECO:0000256" key="3">
    <source>
        <dbReference type="SAM" id="MobiDB-lite"/>
    </source>
</evidence>
<feature type="region of interest" description="Disordered" evidence="3">
    <location>
        <begin position="45"/>
        <end position="104"/>
    </location>
</feature>
<protein>
    <recommendedName>
        <fullName evidence="6">Short-chain dehydrogenase</fullName>
    </recommendedName>
</protein>
<dbReference type="AlphaFoldDB" id="S4XYD7"/>
<dbReference type="PRINTS" id="PR00080">
    <property type="entry name" value="SDRFAMILY"/>
</dbReference>
<organism evidence="4 5">
    <name type="scientific">Sorangium cellulosum So0157-2</name>
    <dbReference type="NCBI Taxonomy" id="1254432"/>
    <lineage>
        <taxon>Bacteria</taxon>
        <taxon>Pseudomonadati</taxon>
        <taxon>Myxococcota</taxon>
        <taxon>Polyangia</taxon>
        <taxon>Polyangiales</taxon>
        <taxon>Polyangiaceae</taxon>
        <taxon>Sorangium</taxon>
    </lineage>
</organism>
<feature type="region of interest" description="Disordered" evidence="3">
    <location>
        <begin position="120"/>
        <end position="171"/>
    </location>
</feature>
<feature type="compositionally biased region" description="Low complexity" evidence="3">
    <location>
        <begin position="146"/>
        <end position="158"/>
    </location>
</feature>
<proteinExistence type="inferred from homology"/>
<comment type="similarity">
    <text evidence="1">Belongs to the short-chain dehydrogenases/reductases (SDR) family.</text>
</comment>
<dbReference type="HOGENOM" id="CLU_573520_0_0_7"/>
<dbReference type="PANTHER" id="PTHR24321">
    <property type="entry name" value="DEHYDROGENASES, SHORT CHAIN"/>
    <property type="match status" value="1"/>
</dbReference>
<evidence type="ECO:0008006" key="6">
    <source>
        <dbReference type="Google" id="ProtNLM"/>
    </source>
</evidence>
<feature type="compositionally biased region" description="Basic and acidic residues" evidence="3">
    <location>
        <begin position="159"/>
        <end position="171"/>
    </location>
</feature>
<dbReference type="PROSITE" id="PS00061">
    <property type="entry name" value="ADH_SHORT"/>
    <property type="match status" value="1"/>
</dbReference>
<dbReference type="InterPro" id="IPR036291">
    <property type="entry name" value="NAD(P)-bd_dom_sf"/>
</dbReference>
<dbReference type="InterPro" id="IPR020904">
    <property type="entry name" value="Sc_DH/Rdtase_CS"/>
</dbReference>
<reference evidence="4 5" key="1">
    <citation type="journal article" date="2013" name="Sci. Rep.">
        <title>Extraordinary expansion of a Sorangium cellulosum genome from an alkaline milieu.</title>
        <authorList>
            <person name="Han K."/>
            <person name="Li Z.F."/>
            <person name="Peng R."/>
            <person name="Zhu L.P."/>
            <person name="Zhou T."/>
            <person name="Wang L.G."/>
            <person name="Li S.G."/>
            <person name="Zhang X.B."/>
            <person name="Hu W."/>
            <person name="Wu Z.H."/>
            <person name="Qin N."/>
            <person name="Li Y.Z."/>
        </authorList>
    </citation>
    <scope>NUCLEOTIDE SEQUENCE [LARGE SCALE GENOMIC DNA]</scope>
    <source>
        <strain evidence="4 5">So0157-2</strain>
    </source>
</reference>
<gene>
    <name evidence="4" type="ORF">SCE1572_14470</name>
</gene>
<dbReference type="InterPro" id="IPR002347">
    <property type="entry name" value="SDR_fam"/>
</dbReference>
<dbReference type="GO" id="GO:0016491">
    <property type="term" value="F:oxidoreductase activity"/>
    <property type="evidence" value="ECO:0007669"/>
    <property type="project" value="UniProtKB-KW"/>
</dbReference>
<dbReference type="SUPFAM" id="SSF51735">
    <property type="entry name" value="NAD(P)-binding Rossmann-fold domains"/>
    <property type="match status" value="1"/>
</dbReference>